<dbReference type="InterPro" id="IPR013651">
    <property type="entry name" value="ATP-grasp_RimK-type"/>
</dbReference>
<dbReference type="PANTHER" id="PTHR21621">
    <property type="entry name" value="RIBOSOMAL PROTEIN S6 MODIFICATION PROTEIN"/>
    <property type="match status" value="1"/>
</dbReference>
<gene>
    <name evidence="2" type="ORF">GCM10023336_07880</name>
</gene>
<sequence length="283" mass="29840">MRIGLITSDPGHPLLAATAALLGDEHTVRTLDPETAAESAEAAEPPADVYLLKARTPRAIALARALEDRGARVLNSAAATELCQDRTAMAERALRAGLPFAATRTHPSLTQLADESLPFGLHAPVVVKSRHSRKHDLVARVDSAARLRELAAAHPEEQVVVQDFAPNSGWDHKLWAIGDRVFAALRRSELSPEGRGPTLPLAPDRLPPGWSALVRRVGEVFALDVYGVDVIDTGDGAPLIVDVNAFPGVRDQPGAPEALAALATAPSAHPSPLTDGPAAPCAY</sequence>
<organism evidence="2 3">
    <name type="scientific">Streptomyces similanensis</name>
    <dbReference type="NCBI Taxonomy" id="1274988"/>
    <lineage>
        <taxon>Bacteria</taxon>
        <taxon>Bacillati</taxon>
        <taxon>Actinomycetota</taxon>
        <taxon>Actinomycetes</taxon>
        <taxon>Kitasatosporales</taxon>
        <taxon>Streptomycetaceae</taxon>
        <taxon>Streptomyces</taxon>
    </lineage>
</organism>
<protein>
    <recommendedName>
        <fullName evidence="1">ATP-grasp fold RimK-type domain-containing protein</fullName>
    </recommendedName>
</protein>
<comment type="caution">
    <text evidence="2">The sequence shown here is derived from an EMBL/GenBank/DDBJ whole genome shotgun (WGS) entry which is preliminary data.</text>
</comment>
<dbReference type="RefSeq" id="WP_345667021.1">
    <property type="nucleotide sequence ID" value="NZ_BAABKC010000011.1"/>
</dbReference>
<dbReference type="Proteomes" id="UP001500124">
    <property type="component" value="Unassembled WGS sequence"/>
</dbReference>
<evidence type="ECO:0000259" key="1">
    <source>
        <dbReference type="Pfam" id="PF08443"/>
    </source>
</evidence>
<evidence type="ECO:0000313" key="2">
    <source>
        <dbReference type="EMBL" id="GAA5044921.1"/>
    </source>
</evidence>
<feature type="domain" description="ATP-grasp fold RimK-type" evidence="1">
    <location>
        <begin position="120"/>
        <end position="250"/>
    </location>
</feature>
<name>A0ABP9JX93_9ACTN</name>
<dbReference type="EMBL" id="BAABKC010000011">
    <property type="protein sequence ID" value="GAA5044921.1"/>
    <property type="molecule type" value="Genomic_DNA"/>
</dbReference>
<accession>A0ABP9JX93</accession>
<keyword evidence="3" id="KW-1185">Reference proteome</keyword>
<reference evidence="3" key="1">
    <citation type="journal article" date="2019" name="Int. J. Syst. Evol. Microbiol.">
        <title>The Global Catalogue of Microorganisms (GCM) 10K type strain sequencing project: providing services to taxonomists for standard genome sequencing and annotation.</title>
        <authorList>
            <consortium name="The Broad Institute Genomics Platform"/>
            <consortium name="The Broad Institute Genome Sequencing Center for Infectious Disease"/>
            <person name="Wu L."/>
            <person name="Ma J."/>
        </authorList>
    </citation>
    <scope>NUCLEOTIDE SEQUENCE [LARGE SCALE GENOMIC DNA]</scope>
    <source>
        <strain evidence="3">JCM 18410</strain>
    </source>
</reference>
<dbReference type="Pfam" id="PF08443">
    <property type="entry name" value="RimK"/>
    <property type="match status" value="1"/>
</dbReference>
<dbReference type="Gene3D" id="3.30.470.20">
    <property type="entry name" value="ATP-grasp fold, B domain"/>
    <property type="match status" value="1"/>
</dbReference>
<dbReference type="SUPFAM" id="SSF56059">
    <property type="entry name" value="Glutathione synthetase ATP-binding domain-like"/>
    <property type="match status" value="1"/>
</dbReference>
<dbReference type="Gene3D" id="3.40.50.20">
    <property type="match status" value="1"/>
</dbReference>
<dbReference type="PANTHER" id="PTHR21621:SF0">
    <property type="entry name" value="BETA-CITRYLGLUTAMATE SYNTHASE B-RELATED"/>
    <property type="match status" value="1"/>
</dbReference>
<evidence type="ECO:0000313" key="3">
    <source>
        <dbReference type="Proteomes" id="UP001500124"/>
    </source>
</evidence>
<proteinExistence type="predicted"/>